<dbReference type="Gene3D" id="3.30.70.360">
    <property type="match status" value="1"/>
</dbReference>
<accession>A0A178LZT0</accession>
<dbReference type="InterPro" id="IPR011650">
    <property type="entry name" value="Peptidase_M20_dimer"/>
</dbReference>
<proteinExistence type="predicted"/>
<dbReference type="SUPFAM" id="SSF53187">
    <property type="entry name" value="Zn-dependent exopeptidases"/>
    <property type="match status" value="1"/>
</dbReference>
<dbReference type="GO" id="GO:0008777">
    <property type="term" value="F:acetylornithine deacetylase activity"/>
    <property type="evidence" value="ECO:0007669"/>
    <property type="project" value="TreeGrafter"/>
</dbReference>
<name>A0A178LZT0_9CHLR</name>
<sequence>MSELAEELTRLTCDLIRFETIAGRPDQLQAAIDYVATYLADVPGIYLEQSSAEDKPALVVTLRPTRAPRLMLNGHLDVVVGQPHQFAPEVRDGRIYGRGSQDMKGSVAVMMRLIRDLAARPHPPDVGFQFVTDEEIGGRNGTGRLRDEGWRCAFMLCLEPTDLGILFEHKGGMWAKLRIPGRAAHGSRPWEGDNPIYRLTQGITAITERYPPPTGPHDWRTSVTPTEIRVGAGSRNQVPAEALVTFDIRWTADTTPEAIQADLQAVFPTAEFVSVMASAGLRTDPEHHEVGQIADLIERHTGQPPRFYREHFATDARYYSHIGVPAICLGPVGQGLHSAEEWVDIASLVTLYQIITSYIDTMREQ</sequence>
<dbReference type="SUPFAM" id="SSF55031">
    <property type="entry name" value="Bacterial exopeptidase dimerisation domain"/>
    <property type="match status" value="1"/>
</dbReference>
<reference evidence="4 5" key="1">
    <citation type="submission" date="2016-04" db="EMBL/GenBank/DDBJ databases">
        <title>Chloroflexus islandicus sp. nov., a thermophilic filamentous anoxygenic phototrophic bacterium from geyser Strokkur (Iceland).</title>
        <authorList>
            <person name="Gaisin V.A."/>
            <person name="Kalashnikov A.M."/>
            <person name="Sukhacheva M.V."/>
            <person name="Grouzdev D.S."/>
            <person name="Ivanov T.M."/>
            <person name="Kuznetsov B."/>
            <person name="Gorlenko V.M."/>
        </authorList>
    </citation>
    <scope>NUCLEOTIDE SEQUENCE [LARGE SCALE GENOMIC DNA]</scope>
    <source>
        <strain evidence="5">isl-2</strain>
    </source>
</reference>
<keyword evidence="2" id="KW-0378">Hydrolase</keyword>
<dbReference type="EMBL" id="LWQS01000097">
    <property type="protein sequence ID" value="OAN39608.1"/>
    <property type="molecule type" value="Genomic_DNA"/>
</dbReference>
<dbReference type="GO" id="GO:0006526">
    <property type="term" value="P:L-arginine biosynthetic process"/>
    <property type="evidence" value="ECO:0007669"/>
    <property type="project" value="TreeGrafter"/>
</dbReference>
<dbReference type="InterPro" id="IPR036264">
    <property type="entry name" value="Bact_exopeptidase_dim_dom"/>
</dbReference>
<evidence type="ECO:0000313" key="5">
    <source>
        <dbReference type="Proteomes" id="UP000078287"/>
    </source>
</evidence>
<dbReference type="STRING" id="1707952.A6A03_19560"/>
<evidence type="ECO:0000313" key="4">
    <source>
        <dbReference type="EMBL" id="OAN39608.1"/>
    </source>
</evidence>
<dbReference type="Proteomes" id="UP000078287">
    <property type="component" value="Unassembled WGS sequence"/>
</dbReference>
<dbReference type="InterPro" id="IPR002933">
    <property type="entry name" value="Peptidase_M20"/>
</dbReference>
<dbReference type="Pfam" id="PF01546">
    <property type="entry name" value="Peptidase_M20"/>
    <property type="match status" value="1"/>
</dbReference>
<keyword evidence="5" id="KW-1185">Reference proteome</keyword>
<comment type="caution">
    <text evidence="4">The sequence shown here is derived from an EMBL/GenBank/DDBJ whole genome shotgun (WGS) entry which is preliminary data.</text>
</comment>
<dbReference type="RefSeq" id="WP_066791033.1">
    <property type="nucleotide sequence ID" value="NZ_LWQS01000097.1"/>
</dbReference>
<feature type="domain" description="Peptidase M20 dimerisation" evidence="3">
    <location>
        <begin position="168"/>
        <end position="267"/>
    </location>
</feature>
<dbReference type="InterPro" id="IPR050072">
    <property type="entry name" value="Peptidase_M20A"/>
</dbReference>
<organism evidence="4 5">
    <name type="scientific">Chloroflexus islandicus</name>
    <dbReference type="NCBI Taxonomy" id="1707952"/>
    <lineage>
        <taxon>Bacteria</taxon>
        <taxon>Bacillati</taxon>
        <taxon>Chloroflexota</taxon>
        <taxon>Chloroflexia</taxon>
        <taxon>Chloroflexales</taxon>
        <taxon>Chloroflexineae</taxon>
        <taxon>Chloroflexaceae</taxon>
        <taxon>Chloroflexus</taxon>
    </lineage>
</organism>
<evidence type="ECO:0000256" key="1">
    <source>
        <dbReference type="ARBA" id="ARBA00022723"/>
    </source>
</evidence>
<dbReference type="OrthoDB" id="9792335at2"/>
<keyword evidence="1" id="KW-0479">Metal-binding</keyword>
<evidence type="ECO:0000259" key="3">
    <source>
        <dbReference type="Pfam" id="PF07687"/>
    </source>
</evidence>
<dbReference type="GO" id="GO:0046872">
    <property type="term" value="F:metal ion binding"/>
    <property type="evidence" value="ECO:0007669"/>
    <property type="project" value="UniProtKB-KW"/>
</dbReference>
<protein>
    <submittedName>
        <fullName evidence="4">Peptidase M20</fullName>
    </submittedName>
</protein>
<dbReference type="PANTHER" id="PTHR43808">
    <property type="entry name" value="ACETYLORNITHINE DEACETYLASE"/>
    <property type="match status" value="1"/>
</dbReference>
<evidence type="ECO:0000256" key="2">
    <source>
        <dbReference type="ARBA" id="ARBA00022801"/>
    </source>
</evidence>
<gene>
    <name evidence="4" type="ORF">A6A03_19560</name>
</gene>
<dbReference type="PANTHER" id="PTHR43808:SF31">
    <property type="entry name" value="N-ACETYL-L-CITRULLINE DEACETYLASE"/>
    <property type="match status" value="1"/>
</dbReference>
<dbReference type="Pfam" id="PF07687">
    <property type="entry name" value="M20_dimer"/>
    <property type="match status" value="1"/>
</dbReference>
<dbReference type="Gene3D" id="3.40.630.10">
    <property type="entry name" value="Zn peptidases"/>
    <property type="match status" value="1"/>
</dbReference>
<dbReference type="AlphaFoldDB" id="A0A178LZT0"/>